<dbReference type="NCBIfam" id="TIGR01198">
    <property type="entry name" value="pgl"/>
    <property type="match status" value="1"/>
</dbReference>
<sequence length="264" mass="29352">MTTAPKLITFESGDHVAAATVQEIIKSQNAKLKPELKKKKSKRLKKFRIALSSGQLLNSIPEALLERRDEIDWANWDVFLVDECLVPFHSSYSNYGRLKERLIDPLIAVNSPLPQIYHIEEAVINNPQAVADNYEKKLIQNFASRDSVRLPTFDIILLGCEPDGHIASLFPQFQDHLREDMAWVIPVTNAPHGPANRISMTIPVICNASCIIFAVTGKENASIMKKIVEAPTCGLPSTVVSESATGRVSWFVESDALKGVMIMD</sequence>
<dbReference type="PANTHER" id="PTHR11054">
    <property type="entry name" value="6-PHOSPHOGLUCONOLACTONASE"/>
    <property type="match status" value="1"/>
</dbReference>
<evidence type="ECO:0000313" key="4">
    <source>
        <dbReference type="EMBL" id="KAL3229149.1"/>
    </source>
</evidence>
<dbReference type="Pfam" id="PF01182">
    <property type="entry name" value="Glucosamine_iso"/>
    <property type="match status" value="1"/>
</dbReference>
<comment type="caution">
    <text evidence="4">The sequence shown here is derived from an EMBL/GenBank/DDBJ whole genome shotgun (WGS) entry which is preliminary data.</text>
</comment>
<dbReference type="InterPro" id="IPR037171">
    <property type="entry name" value="NagB/RpiA_transferase-like"/>
</dbReference>
<feature type="domain" description="Glucosamine/galactosamine-6-phosphate isomerase" evidence="3">
    <location>
        <begin position="23"/>
        <end position="250"/>
    </location>
</feature>
<protein>
    <recommendedName>
        <fullName evidence="2">6-phosphogluconolactonase-like protein</fullName>
    </recommendedName>
</protein>
<dbReference type="InterPro" id="IPR039104">
    <property type="entry name" value="6PGL"/>
</dbReference>
<dbReference type="Gene3D" id="3.40.50.1360">
    <property type="match status" value="1"/>
</dbReference>
<reference evidence="4 5" key="1">
    <citation type="submission" date="2024-05" db="EMBL/GenBank/DDBJ databases">
        <title>Long read based assembly of the Candida bracarensis genome reveals expanded adhesin content.</title>
        <authorList>
            <person name="Marcet-Houben M."/>
            <person name="Ksiezopolska E."/>
            <person name="Gabaldon T."/>
        </authorList>
    </citation>
    <scope>NUCLEOTIDE SEQUENCE [LARGE SCALE GENOMIC DNA]</scope>
    <source>
        <strain evidence="4 5">CBM6</strain>
    </source>
</reference>
<evidence type="ECO:0000256" key="1">
    <source>
        <dbReference type="ARBA" id="ARBA00010662"/>
    </source>
</evidence>
<keyword evidence="5" id="KW-1185">Reference proteome</keyword>
<gene>
    <name evidence="4" type="ORF">RNJ44_02236</name>
</gene>
<dbReference type="InterPro" id="IPR006148">
    <property type="entry name" value="Glc/Gal-6P_isomerase"/>
</dbReference>
<dbReference type="InterPro" id="IPR005900">
    <property type="entry name" value="6-phosphogluconolactonase_DevB"/>
</dbReference>
<evidence type="ECO:0000259" key="3">
    <source>
        <dbReference type="Pfam" id="PF01182"/>
    </source>
</evidence>
<dbReference type="PANTHER" id="PTHR11054:SF0">
    <property type="entry name" value="6-PHOSPHOGLUCONOLACTONASE"/>
    <property type="match status" value="1"/>
</dbReference>
<evidence type="ECO:0000313" key="5">
    <source>
        <dbReference type="Proteomes" id="UP001623330"/>
    </source>
</evidence>
<organism evidence="4 5">
    <name type="scientific">Nakaseomyces bracarensis</name>
    <dbReference type="NCBI Taxonomy" id="273131"/>
    <lineage>
        <taxon>Eukaryota</taxon>
        <taxon>Fungi</taxon>
        <taxon>Dikarya</taxon>
        <taxon>Ascomycota</taxon>
        <taxon>Saccharomycotina</taxon>
        <taxon>Saccharomycetes</taxon>
        <taxon>Saccharomycetales</taxon>
        <taxon>Saccharomycetaceae</taxon>
        <taxon>Nakaseomyces</taxon>
    </lineage>
</organism>
<dbReference type="Proteomes" id="UP001623330">
    <property type="component" value="Unassembled WGS sequence"/>
</dbReference>
<accession>A0ABR4NN38</accession>
<proteinExistence type="inferred from homology"/>
<name>A0ABR4NN38_9SACH</name>
<evidence type="ECO:0000256" key="2">
    <source>
        <dbReference type="RuleBase" id="RU365095"/>
    </source>
</evidence>
<dbReference type="SUPFAM" id="SSF100950">
    <property type="entry name" value="NagB/RpiA/CoA transferase-like"/>
    <property type="match status" value="1"/>
</dbReference>
<comment type="similarity">
    <text evidence="1 2">Belongs to the glucosamine/galactosamine-6-phosphate isomerase family. 6-phosphogluconolactonase subfamily.</text>
</comment>
<dbReference type="EMBL" id="JBEVYD010000012">
    <property type="protein sequence ID" value="KAL3229149.1"/>
    <property type="molecule type" value="Genomic_DNA"/>
</dbReference>
<dbReference type="CDD" id="cd01400">
    <property type="entry name" value="6PGL"/>
    <property type="match status" value="1"/>
</dbReference>